<evidence type="ECO:0000313" key="2">
    <source>
        <dbReference type="Proteomes" id="UP000593875"/>
    </source>
</evidence>
<reference evidence="1 2" key="1">
    <citation type="submission" date="2020-10" db="EMBL/GenBank/DDBJ databases">
        <title>Genome sequencing of Massilia sp. LPB0304.</title>
        <authorList>
            <person name="Kim J."/>
        </authorList>
    </citation>
    <scope>NUCLEOTIDE SEQUENCE [LARGE SCALE GENOMIC DNA]</scope>
    <source>
        <strain evidence="1 2">LPB0304</strain>
    </source>
</reference>
<accession>A0A7L9UAQ5</accession>
<dbReference type="InterPro" id="IPR038360">
    <property type="entry name" value="DUF4844_sf"/>
</dbReference>
<dbReference type="KEGG" id="mlir:LPB04_07925"/>
<dbReference type="AlphaFoldDB" id="A0A7L9UAQ5"/>
<dbReference type="Proteomes" id="UP000593875">
    <property type="component" value="Chromosome"/>
</dbReference>
<gene>
    <name evidence="1" type="ORF">LPB04_07925</name>
</gene>
<organism evidence="1 2">
    <name type="scientific">Massilia litorea</name>
    <dbReference type="NCBI Taxonomy" id="2769491"/>
    <lineage>
        <taxon>Bacteria</taxon>
        <taxon>Pseudomonadati</taxon>
        <taxon>Pseudomonadota</taxon>
        <taxon>Betaproteobacteria</taxon>
        <taxon>Burkholderiales</taxon>
        <taxon>Oxalobacteraceae</taxon>
        <taxon>Telluria group</taxon>
        <taxon>Massilia</taxon>
    </lineage>
</organism>
<proteinExistence type="predicted"/>
<evidence type="ECO:0000313" key="1">
    <source>
        <dbReference type="EMBL" id="QOL51186.1"/>
    </source>
</evidence>
<dbReference type="Gene3D" id="1.20.1480.40">
    <property type="entry name" value="Uncharacterised protein PF16133, DUF4844"/>
    <property type="match status" value="1"/>
</dbReference>
<dbReference type="EMBL" id="CP062941">
    <property type="protein sequence ID" value="QOL51186.1"/>
    <property type="molecule type" value="Genomic_DNA"/>
</dbReference>
<dbReference type="RefSeq" id="WP_193688164.1">
    <property type="nucleotide sequence ID" value="NZ_CP062941.1"/>
</dbReference>
<sequence length="111" mass="12145">MIRAPSADAIDAPLFIVPRVLDALRAYRARAKFGDDPVVAAQLSAVLDELVDALLAGLEAHPTRFWVIQQSRKTLGRVAETGAREQLARELEVLMGILGIRTDTLPGWERG</sequence>
<protein>
    <submittedName>
        <fullName evidence="1">Uncharacterized protein</fullName>
    </submittedName>
</protein>
<name>A0A7L9UAQ5_9BURK</name>
<keyword evidence="2" id="KW-1185">Reference proteome</keyword>